<dbReference type="Proteomes" id="UP000070620">
    <property type="component" value="Unassembled WGS sequence"/>
</dbReference>
<evidence type="ECO:0000313" key="2">
    <source>
        <dbReference type="Proteomes" id="UP000070620"/>
    </source>
</evidence>
<proteinExistence type="predicted"/>
<reference evidence="1 2" key="1">
    <citation type="submission" date="2016-01" db="EMBL/GenBank/DDBJ databases">
        <title>Whole genome sequence and analysis of Micromonospora rosaria DSM 803, which can produce antibacterial substance rosamicin.</title>
        <authorList>
            <person name="Yang H."/>
            <person name="He X."/>
            <person name="Zhu D."/>
        </authorList>
    </citation>
    <scope>NUCLEOTIDE SEQUENCE [LARGE SCALE GENOMIC DNA]</scope>
    <source>
        <strain evidence="1 2">DSM 803</strain>
    </source>
</reference>
<evidence type="ECO:0000313" key="1">
    <source>
        <dbReference type="EMBL" id="KXK58915.1"/>
    </source>
</evidence>
<dbReference type="RefSeq" id="WP_067371999.1">
    <property type="nucleotide sequence ID" value="NZ_JBIUBN010000014.1"/>
</dbReference>
<name>A0A136PKI2_9ACTN</name>
<comment type="caution">
    <text evidence="1">The sequence shown here is derived from an EMBL/GenBank/DDBJ whole genome shotgun (WGS) entry which is preliminary data.</text>
</comment>
<dbReference type="AlphaFoldDB" id="A0A136PKI2"/>
<dbReference type="OrthoDB" id="3822696at2"/>
<dbReference type="EMBL" id="LRQV01000145">
    <property type="protein sequence ID" value="KXK58915.1"/>
    <property type="molecule type" value="Genomic_DNA"/>
</dbReference>
<keyword evidence="2" id="KW-1185">Reference proteome</keyword>
<accession>A0A136PKI2</accession>
<protein>
    <submittedName>
        <fullName evidence="1">Uncharacterized protein</fullName>
    </submittedName>
</protein>
<organism evidence="1 2">
    <name type="scientific">Micromonospora rosaria</name>
    <dbReference type="NCBI Taxonomy" id="47874"/>
    <lineage>
        <taxon>Bacteria</taxon>
        <taxon>Bacillati</taxon>
        <taxon>Actinomycetota</taxon>
        <taxon>Actinomycetes</taxon>
        <taxon>Micromonosporales</taxon>
        <taxon>Micromonosporaceae</taxon>
        <taxon>Micromonospora</taxon>
    </lineage>
</organism>
<sequence>MPGDDLTPSESAILVALMAVAREISNTELKERYHIDVRKGYRDKLNRLRYVESRKSGRTYLHQLADRGWARVEQDLPLDARGARALGGALTLLLANLRDRIAPRDDYRSFGELFALTDLRATAPPTSGPQVLRTRLRQAYAALATGPGEWVGLTRLRPFFGDVDVDDLDEALRRLEREPDVNIVPESNQKMLTPQDVAAAVRIGGQDKHLLAIGV</sequence>
<gene>
    <name evidence="1" type="ORF">AWW66_27120</name>
</gene>